<keyword evidence="4" id="KW-0472">Membrane</keyword>
<evidence type="ECO:0000259" key="5">
    <source>
        <dbReference type="SMART" id="SM00563"/>
    </source>
</evidence>
<evidence type="ECO:0000256" key="4">
    <source>
        <dbReference type="SAM" id="Phobius"/>
    </source>
</evidence>
<sequence>MSILKLWLGLRATVFWLGFLVSTLAYGLITPLLALLAYEPRYQILVGWCRFNVWWLGVTCGVHYEIKGLENIPTEHAAILMANHQSTWETLAFATIFPPLTWVLKQELMKIPFFGWGLRLIKPVAIDRSAGRSAVDQVRNQGKERLDEGIWLVVFPEGTRVLPGVKAKYKIGGAVMAVASEYPVVPVAHNAGASWPRHSYIKKPGTITVSIGEPIPSLGKAPEVLMQEVETWIETEKAKLVFH</sequence>
<dbReference type="CDD" id="cd07989">
    <property type="entry name" value="LPLAT_AGPAT-like"/>
    <property type="match status" value="1"/>
</dbReference>
<keyword evidence="4" id="KW-1133">Transmembrane helix</keyword>
<dbReference type="Proteomes" id="UP000190460">
    <property type="component" value="Unassembled WGS sequence"/>
</dbReference>
<feature type="domain" description="Phospholipid/glycerol acyltransferase" evidence="5">
    <location>
        <begin position="78"/>
        <end position="192"/>
    </location>
</feature>
<evidence type="ECO:0000256" key="1">
    <source>
        <dbReference type="ARBA" id="ARBA00005189"/>
    </source>
</evidence>
<evidence type="ECO:0000256" key="2">
    <source>
        <dbReference type="ARBA" id="ARBA00022679"/>
    </source>
</evidence>
<dbReference type="SMART" id="SM00563">
    <property type="entry name" value="PlsC"/>
    <property type="match status" value="1"/>
</dbReference>
<dbReference type="Pfam" id="PF01553">
    <property type="entry name" value="Acyltransferase"/>
    <property type="match status" value="1"/>
</dbReference>
<dbReference type="GO" id="GO:0003841">
    <property type="term" value="F:1-acylglycerol-3-phosphate O-acyltransferase activity"/>
    <property type="evidence" value="ECO:0007669"/>
    <property type="project" value="TreeGrafter"/>
</dbReference>
<gene>
    <name evidence="6" type="ORF">SAMN02745130_01612</name>
</gene>
<keyword evidence="3 6" id="KW-0012">Acyltransferase</keyword>
<dbReference type="PANTHER" id="PTHR10434:SF40">
    <property type="entry name" value="1-ACYL-SN-GLYCEROL-3-PHOSPHATE ACYLTRANSFERASE"/>
    <property type="match status" value="1"/>
</dbReference>
<feature type="transmembrane region" description="Helical" evidence="4">
    <location>
        <begin position="14"/>
        <end position="38"/>
    </location>
</feature>
<dbReference type="RefSeq" id="WP_200807057.1">
    <property type="nucleotide sequence ID" value="NZ_FUYB01000005.1"/>
</dbReference>
<keyword evidence="4" id="KW-0812">Transmembrane</keyword>
<accession>A0A1T4WF85</accession>
<dbReference type="STRING" id="92487.SAMN02745130_01612"/>
<comment type="pathway">
    <text evidence="1">Lipid metabolism.</text>
</comment>
<evidence type="ECO:0000256" key="3">
    <source>
        <dbReference type="ARBA" id="ARBA00023315"/>
    </source>
</evidence>
<organism evidence="6 7">
    <name type="scientific">Thiothrix eikelboomii</name>
    <dbReference type="NCBI Taxonomy" id="92487"/>
    <lineage>
        <taxon>Bacteria</taxon>
        <taxon>Pseudomonadati</taxon>
        <taxon>Pseudomonadota</taxon>
        <taxon>Gammaproteobacteria</taxon>
        <taxon>Thiotrichales</taxon>
        <taxon>Thiotrichaceae</taxon>
        <taxon>Thiothrix</taxon>
    </lineage>
</organism>
<keyword evidence="2 6" id="KW-0808">Transferase</keyword>
<proteinExistence type="predicted"/>
<dbReference type="EMBL" id="FUYB01000005">
    <property type="protein sequence ID" value="SKA76006.1"/>
    <property type="molecule type" value="Genomic_DNA"/>
</dbReference>
<dbReference type="PANTHER" id="PTHR10434">
    <property type="entry name" value="1-ACYL-SN-GLYCEROL-3-PHOSPHATE ACYLTRANSFERASE"/>
    <property type="match status" value="1"/>
</dbReference>
<dbReference type="GO" id="GO:0006654">
    <property type="term" value="P:phosphatidic acid biosynthetic process"/>
    <property type="evidence" value="ECO:0007669"/>
    <property type="project" value="TreeGrafter"/>
</dbReference>
<reference evidence="6 7" key="1">
    <citation type="submission" date="2017-02" db="EMBL/GenBank/DDBJ databases">
        <authorList>
            <person name="Peterson S.W."/>
        </authorList>
    </citation>
    <scope>NUCLEOTIDE SEQUENCE [LARGE SCALE GENOMIC DNA]</scope>
    <source>
        <strain evidence="6 7">ATCC 49788</strain>
    </source>
</reference>
<name>A0A1T4WF85_9GAMM</name>
<dbReference type="AlphaFoldDB" id="A0A1T4WF85"/>
<dbReference type="InterPro" id="IPR002123">
    <property type="entry name" value="Plipid/glycerol_acylTrfase"/>
</dbReference>
<dbReference type="SUPFAM" id="SSF69593">
    <property type="entry name" value="Glycerol-3-phosphate (1)-acyltransferase"/>
    <property type="match status" value="1"/>
</dbReference>
<evidence type="ECO:0000313" key="6">
    <source>
        <dbReference type="EMBL" id="SKA76006.1"/>
    </source>
</evidence>
<evidence type="ECO:0000313" key="7">
    <source>
        <dbReference type="Proteomes" id="UP000190460"/>
    </source>
</evidence>
<protein>
    <submittedName>
        <fullName evidence="6">1-acyl-sn-glycerol-3-phosphate acyltransferase</fullName>
    </submittedName>
</protein>
<keyword evidence="7" id="KW-1185">Reference proteome</keyword>